<keyword evidence="2" id="KW-0547">Nucleotide-binding</keyword>
<dbReference type="GO" id="GO:0000956">
    <property type="term" value="P:nuclear-transcribed mRNA catabolic process"/>
    <property type="evidence" value="ECO:0007669"/>
    <property type="project" value="TreeGrafter"/>
</dbReference>
<feature type="domain" description="RAI1-like" evidence="3">
    <location>
        <begin position="30"/>
        <end position="368"/>
    </location>
</feature>
<dbReference type="InterPro" id="IPR039039">
    <property type="entry name" value="RAI1-like_fam"/>
</dbReference>
<dbReference type="Proteomes" id="UP000515162">
    <property type="component" value="Chromosome X"/>
</dbReference>
<gene>
    <name evidence="5" type="primary">LOC117146570</name>
</gene>
<name>A0A6P8L041_DROMA</name>
<evidence type="ECO:0000259" key="3">
    <source>
        <dbReference type="Pfam" id="PF08652"/>
    </source>
</evidence>
<comment type="cofactor">
    <cofactor evidence="2">
        <name>a divalent metal cation</name>
        <dbReference type="ChEBI" id="CHEBI:60240"/>
    </cofactor>
</comment>
<dbReference type="GeneID" id="117146570"/>
<sequence>MSENTGFISVPWKQHRLGAMYNRPFPSVSHPECIGVCSINASREFVDDASCASYLAGQPWPPLPFDLNGGIEDVIRKPAENGKRDLENMLLYIKHHQKELLLQGSSDAGYLRLDSDFVTLRGILRQIMCLQYDNRTFRVKATLLNGNIYMCKEETLEQQVENANMTKAQRDMCSWGFKFEQYLTSAQAQGKPVTNVPVNEAEEFMGVFHTNLAGISMLYGAELDCVDSMEPVDFKDRKVLESLKFVELKTSALNMNKYQTRSFNSFKSANWWSQSFLVDITTLYVGLRDTKGMMQKIEKIDVPTLTRNKPWSPSAMTWYLEEFLRNLKKLLLTINDPFAVVQVTFSDKRANYEVLRGAEHQILPDWYRDLLKTRT</sequence>
<dbReference type="RefSeq" id="XP_033168761.1">
    <property type="nucleotide sequence ID" value="XM_033312870.1"/>
</dbReference>
<evidence type="ECO:0000256" key="2">
    <source>
        <dbReference type="RuleBase" id="RU367113"/>
    </source>
</evidence>
<dbReference type="GO" id="GO:0005829">
    <property type="term" value="C:cytosol"/>
    <property type="evidence" value="ECO:0007669"/>
    <property type="project" value="TreeGrafter"/>
</dbReference>
<evidence type="ECO:0000256" key="1">
    <source>
        <dbReference type="ARBA" id="ARBA00006562"/>
    </source>
</evidence>
<keyword evidence="2" id="KW-0694">RNA-binding</keyword>
<dbReference type="EC" id="3.6.1.-" evidence="2"/>
<keyword evidence="2" id="KW-0378">Hydrolase</keyword>
<protein>
    <recommendedName>
        <fullName evidence="2">Decapping nuclease</fullName>
        <ecNumber evidence="2">3.6.1.-</ecNumber>
    </recommendedName>
</protein>
<dbReference type="GO" id="GO:0005634">
    <property type="term" value="C:nucleus"/>
    <property type="evidence" value="ECO:0007669"/>
    <property type="project" value="UniProtKB-SubCell"/>
</dbReference>
<accession>A0A6P8L041</accession>
<dbReference type="AlphaFoldDB" id="A0A6P8L041"/>
<evidence type="ECO:0000313" key="5">
    <source>
        <dbReference type="RefSeq" id="XP_033168761.1"/>
    </source>
</evidence>
<evidence type="ECO:0000313" key="4">
    <source>
        <dbReference type="Proteomes" id="UP000515162"/>
    </source>
</evidence>
<dbReference type="PANTHER" id="PTHR12395">
    <property type="entry name" value="DOM-3 RELATED"/>
    <property type="match status" value="1"/>
</dbReference>
<comment type="subcellular location">
    <subcellularLocation>
        <location evidence="2">Nucleus</location>
    </subcellularLocation>
</comment>
<dbReference type="GO" id="GO:0034353">
    <property type="term" value="F:mRNA 5'-diphosphatase activity"/>
    <property type="evidence" value="ECO:0007669"/>
    <property type="project" value="TreeGrafter"/>
</dbReference>
<organism evidence="4 5">
    <name type="scientific">Drosophila mauritiana</name>
    <name type="common">Fruit fly</name>
    <dbReference type="NCBI Taxonomy" id="7226"/>
    <lineage>
        <taxon>Eukaryota</taxon>
        <taxon>Metazoa</taxon>
        <taxon>Ecdysozoa</taxon>
        <taxon>Arthropoda</taxon>
        <taxon>Hexapoda</taxon>
        <taxon>Insecta</taxon>
        <taxon>Pterygota</taxon>
        <taxon>Neoptera</taxon>
        <taxon>Endopterygota</taxon>
        <taxon>Diptera</taxon>
        <taxon>Brachycera</taxon>
        <taxon>Muscomorpha</taxon>
        <taxon>Ephydroidea</taxon>
        <taxon>Drosophilidae</taxon>
        <taxon>Drosophila</taxon>
        <taxon>Sophophora</taxon>
    </lineage>
</organism>
<dbReference type="CTD" id="10743"/>
<reference evidence="5" key="1">
    <citation type="submission" date="2025-08" db="UniProtKB">
        <authorList>
            <consortium name="RefSeq"/>
        </authorList>
    </citation>
    <scope>IDENTIFICATION</scope>
    <source>
        <strain evidence="5">Mau12</strain>
        <tissue evidence="5">Whole Body</tissue>
    </source>
</reference>
<keyword evidence="2" id="KW-0479">Metal-binding</keyword>
<dbReference type="InterPro" id="IPR013961">
    <property type="entry name" value="RAI1"/>
</dbReference>
<dbReference type="GO" id="GO:0004518">
    <property type="term" value="F:nuclease activity"/>
    <property type="evidence" value="ECO:0007669"/>
    <property type="project" value="UniProtKB-KW"/>
</dbReference>
<dbReference type="GO" id="GO:0003723">
    <property type="term" value="F:RNA binding"/>
    <property type="evidence" value="ECO:0007669"/>
    <property type="project" value="UniProtKB-KW"/>
</dbReference>
<keyword evidence="2" id="KW-0539">Nucleus</keyword>
<dbReference type="PANTHER" id="PTHR12395:SF9">
    <property type="entry name" value="DECAPPING AND EXORIBONUCLEASE PROTEIN"/>
    <property type="match status" value="1"/>
</dbReference>
<dbReference type="GO" id="GO:0046872">
    <property type="term" value="F:metal ion binding"/>
    <property type="evidence" value="ECO:0007669"/>
    <property type="project" value="UniProtKB-KW"/>
</dbReference>
<dbReference type="Pfam" id="PF08652">
    <property type="entry name" value="RAI1"/>
    <property type="match status" value="1"/>
</dbReference>
<comment type="function">
    <text evidence="2">Decapping enzyme for NAD-capped RNAs: specifically hydrolyzes the nicotinamide adenine dinucleotide (NAD) cap from a subset of RNAs by removing the entire NAD moiety from the 5'-end of an NAD-capped RNA.</text>
</comment>
<dbReference type="GO" id="GO:0000166">
    <property type="term" value="F:nucleotide binding"/>
    <property type="evidence" value="ECO:0007669"/>
    <property type="project" value="UniProtKB-KW"/>
</dbReference>
<proteinExistence type="inferred from homology"/>
<comment type="similarity">
    <text evidence="1 2">Belongs to the DXO/Dom3Z family.</text>
</comment>
<keyword evidence="2" id="KW-0540">Nuclease</keyword>
<keyword evidence="4" id="KW-1185">Reference proteome</keyword>
<dbReference type="GO" id="GO:0110155">
    <property type="term" value="P:NAD-cap decapping"/>
    <property type="evidence" value="ECO:0007669"/>
    <property type="project" value="TreeGrafter"/>
</dbReference>